<feature type="region of interest" description="Disordered" evidence="9">
    <location>
        <begin position="779"/>
        <end position="807"/>
    </location>
</feature>
<dbReference type="GO" id="GO:0005654">
    <property type="term" value="C:nucleoplasm"/>
    <property type="evidence" value="ECO:0007669"/>
    <property type="project" value="UniProtKB-ARBA"/>
</dbReference>
<evidence type="ECO:0000256" key="6">
    <source>
        <dbReference type="ARBA" id="ARBA00022833"/>
    </source>
</evidence>
<evidence type="ECO:0000259" key="10">
    <source>
        <dbReference type="PROSITE" id="PS51293"/>
    </source>
</evidence>
<feature type="region of interest" description="Disordered" evidence="9">
    <location>
        <begin position="50"/>
        <end position="72"/>
    </location>
</feature>
<keyword evidence="11" id="KW-1185">Reference proteome</keyword>
<accession>A0A915CP62</accession>
<dbReference type="InterPro" id="IPR051571">
    <property type="entry name" value="N-CoR_corepressor"/>
</dbReference>
<feature type="region of interest" description="Disordered" evidence="9">
    <location>
        <begin position="716"/>
        <end position="740"/>
    </location>
</feature>
<keyword evidence="3" id="KW-0678">Repressor</keyword>
<dbReference type="SMART" id="SM00717">
    <property type="entry name" value="SANT"/>
    <property type="match status" value="1"/>
</dbReference>
<evidence type="ECO:0000313" key="12">
    <source>
        <dbReference type="WBParaSite" id="jg11065"/>
    </source>
</evidence>
<proteinExistence type="inferred from homology"/>
<comment type="subcellular location">
    <subcellularLocation>
        <location evidence="1">Nucleus</location>
    </subcellularLocation>
</comment>
<keyword evidence="7" id="KW-0238">DNA-binding</keyword>
<keyword evidence="4" id="KW-0479">Metal-binding</keyword>
<evidence type="ECO:0000256" key="9">
    <source>
        <dbReference type="SAM" id="MobiDB-lite"/>
    </source>
</evidence>
<dbReference type="AlphaFoldDB" id="A0A915CP62"/>
<feature type="region of interest" description="Disordered" evidence="9">
    <location>
        <begin position="945"/>
        <end position="974"/>
    </location>
</feature>
<evidence type="ECO:0000256" key="3">
    <source>
        <dbReference type="ARBA" id="ARBA00022491"/>
    </source>
</evidence>
<evidence type="ECO:0000256" key="4">
    <source>
        <dbReference type="ARBA" id="ARBA00022723"/>
    </source>
</evidence>
<dbReference type="Pfam" id="PF00249">
    <property type="entry name" value="Myb_DNA-binding"/>
    <property type="match status" value="1"/>
</dbReference>
<dbReference type="FunFam" id="1.10.10.60:FF:000012">
    <property type="entry name" value="Metastasis-associated 1 family, member 3"/>
    <property type="match status" value="1"/>
</dbReference>
<evidence type="ECO:0000256" key="8">
    <source>
        <dbReference type="ARBA" id="ARBA00023242"/>
    </source>
</evidence>
<dbReference type="Gene3D" id="1.10.10.60">
    <property type="entry name" value="Homeodomain-like"/>
    <property type="match status" value="1"/>
</dbReference>
<dbReference type="InterPro" id="IPR017884">
    <property type="entry name" value="SANT_dom"/>
</dbReference>
<evidence type="ECO:0000313" key="11">
    <source>
        <dbReference type="Proteomes" id="UP000887574"/>
    </source>
</evidence>
<dbReference type="GO" id="GO:0003677">
    <property type="term" value="F:DNA binding"/>
    <property type="evidence" value="ECO:0007669"/>
    <property type="project" value="UniProtKB-KW"/>
</dbReference>
<comment type="similarity">
    <text evidence="2">Belongs to the N-CoR nuclear receptor corepressors family.</text>
</comment>
<dbReference type="GO" id="GO:0000785">
    <property type="term" value="C:chromatin"/>
    <property type="evidence" value="ECO:0007669"/>
    <property type="project" value="TreeGrafter"/>
</dbReference>
<dbReference type="InterPro" id="IPR001005">
    <property type="entry name" value="SANT/Myb"/>
</dbReference>
<keyword evidence="6" id="KW-0862">Zinc</keyword>
<dbReference type="GO" id="GO:0008270">
    <property type="term" value="F:zinc ion binding"/>
    <property type="evidence" value="ECO:0007669"/>
    <property type="project" value="UniProtKB-KW"/>
</dbReference>
<dbReference type="Proteomes" id="UP000887574">
    <property type="component" value="Unplaced"/>
</dbReference>
<keyword evidence="5" id="KW-0863">Zinc-finger</keyword>
<name>A0A915CP62_9BILA</name>
<sequence length="1041" mass="115584">MTAEAQLYSLAMQHQMSSLLAILQQQQQQQQQQATNVPLMQQQLRFPVMSQQQQPAANFPTPSPSSKPVCGGTTVTRRAVSTAPVLDVQFRCGITKYFRLNDIPATAADTSRSILNFHSQLSQQQATPSQPEAIDVEDEAAKRALSERMEKIDRERIQTNNTLKTAVKKMELCQKIILSNKEPDEDSEADEGDINELKDSSTNEIDSLVDKIYADNKKKAQASNTMFAPFNSNVVECVKLNETYEKGLKLLPSLINAMRIQRNKQKDSLDKQQVEYSEQLAVWEKKVAKSEKILRKLLETNKERKKKEITDWIEWKDLDALSLLEGLRLRPISRIMNMRLLMPKCVQNGLVENALTDARNRLESFLNVWSEEEKEIFSKKIAVYGKNFAAISAFLQSKSVKDCVLMYYMSKKRKQYKLKFAKRRKKIGRQYRPPTMPAAHELDTCNNQFQGGARSSSFVECLLCEARINVFPSSRDTIITAPFYDPYGFDLADECVGGSNLSICAKCTNVANKNKAANRCPLGTCMCGKRKMKPVRTVPEKFHSLSAENKRFIVNRLKLPPAATKCCTPCNKKITKEVENLLEGQLKEEMDVFNQKLADVGKIKNEVLQTISDDEDAAPNSSIMPSNWSNVEEQVDKNSLLLKRVIDSKDVLMNVDQGDGRSSYGNQPVSEAPPYKEIKLEIPEPAVLPVADNRFIKVKKEEVGDAMMATKENLPTISNISSPRGQSSAHNFGSITQGTPLVRPASIKGMDIPMEQLISQQNAALIAAASSARSQLTAAAKANELRNSPASTLQQHHQRQQQQQQSALKGLPEELNNFESFASTLLEHFESRNQGYPSATQATTTKSLSNGKCLPGTSSLPDFGPSLSHMNQFNPTQLMDPNLGAALLNANVMAAAVAVANPTPAAPTPLPTSSMLSTASLLDDSVQKRAIPAETAKPKTVKQYLQQQQQQQQQASSSKRIDLSNTARSSPNQLAKEAAAASVMKQHQQQQAGSSVDIADLMKRKSGIATAMLPTLHVLQSQISLRHPPLLLLNAFQYKSR</sequence>
<protein>
    <submittedName>
        <fullName evidence="12">SANT domain-containing protein</fullName>
    </submittedName>
</protein>
<dbReference type="SUPFAM" id="SSF46689">
    <property type="entry name" value="Homeodomain-like"/>
    <property type="match status" value="1"/>
</dbReference>
<dbReference type="WBParaSite" id="jg11065">
    <property type="protein sequence ID" value="jg11065"/>
    <property type="gene ID" value="jg11065"/>
</dbReference>
<dbReference type="GO" id="GO:0006357">
    <property type="term" value="P:regulation of transcription by RNA polymerase II"/>
    <property type="evidence" value="ECO:0007669"/>
    <property type="project" value="TreeGrafter"/>
</dbReference>
<dbReference type="InterPro" id="IPR009057">
    <property type="entry name" value="Homeodomain-like_sf"/>
</dbReference>
<evidence type="ECO:0000256" key="5">
    <source>
        <dbReference type="ARBA" id="ARBA00022771"/>
    </source>
</evidence>
<feature type="domain" description="SANT" evidence="10">
    <location>
        <begin position="364"/>
        <end position="415"/>
    </location>
</feature>
<organism evidence="11 12">
    <name type="scientific">Ditylenchus dipsaci</name>
    <dbReference type="NCBI Taxonomy" id="166011"/>
    <lineage>
        <taxon>Eukaryota</taxon>
        <taxon>Metazoa</taxon>
        <taxon>Ecdysozoa</taxon>
        <taxon>Nematoda</taxon>
        <taxon>Chromadorea</taxon>
        <taxon>Rhabditida</taxon>
        <taxon>Tylenchina</taxon>
        <taxon>Tylenchomorpha</taxon>
        <taxon>Sphaerularioidea</taxon>
        <taxon>Anguinidae</taxon>
        <taxon>Anguininae</taxon>
        <taxon>Ditylenchus</taxon>
    </lineage>
</organism>
<keyword evidence="8" id="KW-0539">Nucleus</keyword>
<evidence type="ECO:0000256" key="7">
    <source>
        <dbReference type="ARBA" id="ARBA00023125"/>
    </source>
</evidence>
<dbReference type="PROSITE" id="PS51293">
    <property type="entry name" value="SANT"/>
    <property type="match status" value="1"/>
</dbReference>
<feature type="region of interest" description="Disordered" evidence="9">
    <location>
        <begin position="179"/>
        <end position="200"/>
    </location>
</feature>
<evidence type="ECO:0000256" key="1">
    <source>
        <dbReference type="ARBA" id="ARBA00004123"/>
    </source>
</evidence>
<dbReference type="PANTHER" id="PTHR13992">
    <property type="entry name" value="NUCLEAR RECEPTOR CO-REPRESSOR RELATED NCOR"/>
    <property type="match status" value="1"/>
</dbReference>
<feature type="compositionally biased region" description="Acidic residues" evidence="9">
    <location>
        <begin position="183"/>
        <end position="194"/>
    </location>
</feature>
<reference evidence="12" key="1">
    <citation type="submission" date="2022-11" db="UniProtKB">
        <authorList>
            <consortium name="WormBaseParasite"/>
        </authorList>
    </citation>
    <scope>IDENTIFICATION</scope>
</reference>
<feature type="compositionally biased region" description="Polar residues" evidence="9">
    <location>
        <begin position="955"/>
        <end position="973"/>
    </location>
</feature>
<feature type="compositionally biased region" description="Polar residues" evidence="9">
    <location>
        <begin position="716"/>
        <end position="739"/>
    </location>
</feature>
<evidence type="ECO:0000256" key="2">
    <source>
        <dbReference type="ARBA" id="ARBA00010097"/>
    </source>
</evidence>
<dbReference type="GO" id="GO:0032991">
    <property type="term" value="C:protein-containing complex"/>
    <property type="evidence" value="ECO:0007669"/>
    <property type="project" value="UniProtKB-ARBA"/>
</dbReference>
<dbReference type="PANTHER" id="PTHR13992:SF39">
    <property type="entry name" value="SMRTER, ISOFORM G"/>
    <property type="match status" value="1"/>
</dbReference>